<name>A0AAW0PLG9_9GOBI</name>
<comment type="caution">
    <text evidence="2">The sequence shown here is derived from an EMBL/GenBank/DDBJ whole genome shotgun (WGS) entry which is preliminary data.</text>
</comment>
<sequence>MNGSGCHCAQFKTLSHAKQPRAPLPKPEPLHSLNFTATRSKAGTQRTQGLTQRRKQRRTLTHVGLDSCRERQALGKHIMESGQFTSSNCTTCFYN</sequence>
<protein>
    <submittedName>
        <fullName evidence="2">Uncharacterized protein</fullName>
    </submittedName>
</protein>
<reference evidence="3" key="1">
    <citation type="submission" date="2024-04" db="EMBL/GenBank/DDBJ databases">
        <title>Salinicola lusitanus LLJ914,a marine bacterium isolated from the Okinawa Trough.</title>
        <authorList>
            <person name="Li J."/>
        </authorList>
    </citation>
    <scope>NUCLEOTIDE SEQUENCE [LARGE SCALE GENOMIC DNA]</scope>
</reference>
<dbReference type="EMBL" id="JBBPFD010000006">
    <property type="protein sequence ID" value="KAK7922843.1"/>
    <property type="molecule type" value="Genomic_DNA"/>
</dbReference>
<proteinExistence type="predicted"/>
<organism evidence="2 3">
    <name type="scientific">Mugilogobius chulae</name>
    <name type="common">yellowstripe goby</name>
    <dbReference type="NCBI Taxonomy" id="88201"/>
    <lineage>
        <taxon>Eukaryota</taxon>
        <taxon>Metazoa</taxon>
        <taxon>Chordata</taxon>
        <taxon>Craniata</taxon>
        <taxon>Vertebrata</taxon>
        <taxon>Euteleostomi</taxon>
        <taxon>Actinopterygii</taxon>
        <taxon>Neopterygii</taxon>
        <taxon>Teleostei</taxon>
        <taxon>Neoteleostei</taxon>
        <taxon>Acanthomorphata</taxon>
        <taxon>Gobiaria</taxon>
        <taxon>Gobiiformes</taxon>
        <taxon>Gobioidei</taxon>
        <taxon>Gobiidae</taxon>
        <taxon>Gobionellinae</taxon>
        <taxon>Mugilogobius</taxon>
    </lineage>
</organism>
<evidence type="ECO:0000313" key="2">
    <source>
        <dbReference type="EMBL" id="KAK7922843.1"/>
    </source>
</evidence>
<gene>
    <name evidence="2" type="ORF">WMY93_009745</name>
</gene>
<dbReference type="AlphaFoldDB" id="A0AAW0PLG9"/>
<dbReference type="Proteomes" id="UP001460270">
    <property type="component" value="Unassembled WGS sequence"/>
</dbReference>
<feature type="compositionally biased region" description="Polar residues" evidence="1">
    <location>
        <begin position="33"/>
        <end position="42"/>
    </location>
</feature>
<evidence type="ECO:0000313" key="3">
    <source>
        <dbReference type="Proteomes" id="UP001460270"/>
    </source>
</evidence>
<feature type="region of interest" description="Disordered" evidence="1">
    <location>
        <begin position="15"/>
        <end position="57"/>
    </location>
</feature>
<accession>A0AAW0PLG9</accession>
<keyword evidence="3" id="KW-1185">Reference proteome</keyword>
<evidence type="ECO:0000256" key="1">
    <source>
        <dbReference type="SAM" id="MobiDB-lite"/>
    </source>
</evidence>